<protein>
    <submittedName>
        <fullName evidence="3">Uncharacterized protein</fullName>
    </submittedName>
</protein>
<dbReference type="Proteomes" id="UP000199202">
    <property type="component" value="Unassembled WGS sequence"/>
</dbReference>
<gene>
    <name evidence="3" type="ORF">SAMN05421869_10362</name>
</gene>
<sequence length="122" mass="12572">MRGRPVAALLLLLSWFLPATAPVPGPAGTAARGWPQQVAAVQAAAWRAHENPGPGLGRQPLRDATIKAAHGVPGLVGPAVLASRPSHQGAAWAVTVSRPAPRDPATRHTLATPARAPPSTRF</sequence>
<dbReference type="AlphaFoldDB" id="A0A1G8EPR4"/>
<dbReference type="STRING" id="633440.SAMN05421869_10362"/>
<keyword evidence="2" id="KW-0732">Signal</keyword>
<dbReference type="EMBL" id="FNDJ01000003">
    <property type="protein sequence ID" value="SDH71886.1"/>
    <property type="molecule type" value="Genomic_DNA"/>
</dbReference>
<evidence type="ECO:0000313" key="4">
    <source>
        <dbReference type="Proteomes" id="UP000199202"/>
    </source>
</evidence>
<organism evidence="3 4">
    <name type="scientific">Nonomuraea jiangxiensis</name>
    <dbReference type="NCBI Taxonomy" id="633440"/>
    <lineage>
        <taxon>Bacteria</taxon>
        <taxon>Bacillati</taxon>
        <taxon>Actinomycetota</taxon>
        <taxon>Actinomycetes</taxon>
        <taxon>Streptosporangiales</taxon>
        <taxon>Streptosporangiaceae</taxon>
        <taxon>Nonomuraea</taxon>
    </lineage>
</organism>
<evidence type="ECO:0000256" key="2">
    <source>
        <dbReference type="SAM" id="SignalP"/>
    </source>
</evidence>
<accession>A0A1G8EPR4</accession>
<feature type="chain" id="PRO_5011626618" evidence="2">
    <location>
        <begin position="22"/>
        <end position="122"/>
    </location>
</feature>
<evidence type="ECO:0000313" key="3">
    <source>
        <dbReference type="EMBL" id="SDH71886.1"/>
    </source>
</evidence>
<feature type="signal peptide" evidence="2">
    <location>
        <begin position="1"/>
        <end position="21"/>
    </location>
</feature>
<reference evidence="3 4" key="1">
    <citation type="submission" date="2016-10" db="EMBL/GenBank/DDBJ databases">
        <authorList>
            <person name="de Groot N.N."/>
        </authorList>
    </citation>
    <scope>NUCLEOTIDE SEQUENCE [LARGE SCALE GENOMIC DNA]</scope>
    <source>
        <strain evidence="3 4">CGMCC 4.6533</strain>
    </source>
</reference>
<keyword evidence="4" id="KW-1185">Reference proteome</keyword>
<dbReference type="RefSeq" id="WP_090930014.1">
    <property type="nucleotide sequence ID" value="NZ_FNDJ01000003.1"/>
</dbReference>
<evidence type="ECO:0000256" key="1">
    <source>
        <dbReference type="SAM" id="MobiDB-lite"/>
    </source>
</evidence>
<feature type="region of interest" description="Disordered" evidence="1">
    <location>
        <begin position="97"/>
        <end position="122"/>
    </location>
</feature>
<name>A0A1G8EPR4_9ACTN</name>
<proteinExistence type="predicted"/>